<dbReference type="OrthoDB" id="9790209at2"/>
<gene>
    <name evidence="9" type="ORF">SAMN04488056_11149</name>
</gene>
<reference evidence="9 10" key="1">
    <citation type="submission" date="2016-10" db="EMBL/GenBank/DDBJ databases">
        <authorList>
            <person name="de Groot N.N."/>
        </authorList>
    </citation>
    <scope>NUCLEOTIDE SEQUENCE [LARGE SCALE GENOMIC DNA]</scope>
    <source>
        <strain evidence="9 10">CGMCC 1.9157</strain>
    </source>
</reference>
<feature type="transmembrane region" description="Helical" evidence="7">
    <location>
        <begin position="6"/>
        <end position="27"/>
    </location>
</feature>
<feature type="transmembrane region" description="Helical" evidence="7">
    <location>
        <begin position="314"/>
        <end position="332"/>
    </location>
</feature>
<comment type="subunit">
    <text evidence="7">The complex comprises the extracytoplasmic solute receptor protein and the two transmembrane proteins.</text>
</comment>
<keyword evidence="2" id="KW-1003">Cell membrane</keyword>
<dbReference type="PIRSF" id="PIRSF006066">
    <property type="entry name" value="HI0050"/>
    <property type="match status" value="1"/>
</dbReference>
<accession>A0A1I5JAJ4</accession>
<keyword evidence="7" id="KW-0813">Transport</keyword>
<protein>
    <recommendedName>
        <fullName evidence="7">TRAP transporter large permease protein</fullName>
    </recommendedName>
</protein>
<evidence type="ECO:0000313" key="10">
    <source>
        <dbReference type="Proteomes" id="UP000199236"/>
    </source>
</evidence>
<keyword evidence="6 7" id="KW-0472">Membrane</keyword>
<comment type="function">
    <text evidence="7">Part of the tripartite ATP-independent periplasmic (TRAP) transport system.</text>
</comment>
<dbReference type="PANTHER" id="PTHR33362">
    <property type="entry name" value="SIALIC ACID TRAP TRANSPORTER PERMEASE PROTEIN SIAT-RELATED"/>
    <property type="match status" value="1"/>
</dbReference>
<keyword evidence="3 7" id="KW-0997">Cell inner membrane</keyword>
<dbReference type="Pfam" id="PF06808">
    <property type="entry name" value="DctM"/>
    <property type="match status" value="1"/>
</dbReference>
<evidence type="ECO:0000256" key="2">
    <source>
        <dbReference type="ARBA" id="ARBA00022475"/>
    </source>
</evidence>
<proteinExistence type="inferred from homology"/>
<feature type="transmembrane region" description="Helical" evidence="7">
    <location>
        <begin position="399"/>
        <end position="422"/>
    </location>
</feature>
<evidence type="ECO:0000256" key="3">
    <source>
        <dbReference type="ARBA" id="ARBA00022519"/>
    </source>
</evidence>
<sequence>MSPEAIYALGALMALLLSGVPIALALLLSGALGLWLLEFPILIVIQRFVAGSESYVLLAIPFFILAGAVMEAGGISKRLIGFCDACFGFLPGGLANANIGASMIFGGISGSAVADTSAVGSVMIPAMEREGYSREYSAAITAATSPVGMIIPPSIPMIVWSFISGQSLNELFMAGIIPGILITVAMSLVSTWICQKRGYQRGFRAFNTSYFVSSLMDGLLAIGAPVLIVGGILSGVFTPTEASVVVLAYSLVVSFVVYREMKPAQLGRIVVKAGITSATIMFIICGATVFSFFLTVAGVPAQIGNLILGISDSPLGFIIAVSVLMFVLGMFLDTTTTILMAGPIIIPLFNQVGVDPLVATMIILVVLAIGLITPPVGLCLFVVSSICPVRVWDVARECVPFILAMLFVTMLIWIFPSIVTWVTP</sequence>
<dbReference type="EMBL" id="FOVR01000011">
    <property type="protein sequence ID" value="SFO69777.1"/>
    <property type="molecule type" value="Genomic_DNA"/>
</dbReference>
<dbReference type="STRING" id="655353.SAMN04488056_11149"/>
<name>A0A1I5JAJ4_9HYPH</name>
<dbReference type="Proteomes" id="UP000199236">
    <property type="component" value="Unassembled WGS sequence"/>
</dbReference>
<dbReference type="GO" id="GO:0022857">
    <property type="term" value="F:transmembrane transporter activity"/>
    <property type="evidence" value="ECO:0007669"/>
    <property type="project" value="UniProtKB-UniRule"/>
</dbReference>
<evidence type="ECO:0000256" key="7">
    <source>
        <dbReference type="RuleBase" id="RU369079"/>
    </source>
</evidence>
<comment type="caution">
    <text evidence="7">Lacks conserved residue(s) required for the propagation of feature annotation.</text>
</comment>
<dbReference type="AlphaFoldDB" id="A0A1I5JAJ4"/>
<feature type="transmembrane region" description="Helical" evidence="7">
    <location>
        <begin position="136"/>
        <end position="159"/>
    </location>
</feature>
<evidence type="ECO:0000259" key="8">
    <source>
        <dbReference type="Pfam" id="PF06808"/>
    </source>
</evidence>
<dbReference type="NCBIfam" id="TIGR00786">
    <property type="entry name" value="dctM"/>
    <property type="match status" value="1"/>
</dbReference>
<evidence type="ECO:0000256" key="6">
    <source>
        <dbReference type="ARBA" id="ARBA00023136"/>
    </source>
</evidence>
<feature type="transmembrane region" description="Helical" evidence="7">
    <location>
        <begin position="270"/>
        <end position="294"/>
    </location>
</feature>
<evidence type="ECO:0000256" key="4">
    <source>
        <dbReference type="ARBA" id="ARBA00022692"/>
    </source>
</evidence>
<dbReference type="PANTHER" id="PTHR33362:SF2">
    <property type="entry name" value="TRAP TRANSPORTER LARGE PERMEASE PROTEIN"/>
    <property type="match status" value="1"/>
</dbReference>
<comment type="similarity">
    <text evidence="7">Belongs to the TRAP transporter large permease family.</text>
</comment>
<evidence type="ECO:0000256" key="5">
    <source>
        <dbReference type="ARBA" id="ARBA00022989"/>
    </source>
</evidence>
<feature type="transmembrane region" description="Helical" evidence="7">
    <location>
        <begin position="55"/>
        <end position="72"/>
    </location>
</feature>
<evidence type="ECO:0000256" key="1">
    <source>
        <dbReference type="ARBA" id="ARBA00004429"/>
    </source>
</evidence>
<dbReference type="GO" id="GO:0005886">
    <property type="term" value="C:plasma membrane"/>
    <property type="evidence" value="ECO:0007669"/>
    <property type="project" value="UniProtKB-SubCell"/>
</dbReference>
<keyword evidence="5 7" id="KW-1133">Transmembrane helix</keyword>
<evidence type="ECO:0000313" key="9">
    <source>
        <dbReference type="EMBL" id="SFO69777.1"/>
    </source>
</evidence>
<feature type="transmembrane region" description="Helical" evidence="7">
    <location>
        <begin position="171"/>
        <end position="194"/>
    </location>
</feature>
<dbReference type="RefSeq" id="WP_090074527.1">
    <property type="nucleotide sequence ID" value="NZ_FOVR01000011.1"/>
</dbReference>
<keyword evidence="10" id="KW-1185">Reference proteome</keyword>
<comment type="subcellular location">
    <subcellularLocation>
        <location evidence="1 7">Cell inner membrane</location>
        <topology evidence="1 7">Multi-pass membrane protein</topology>
    </subcellularLocation>
</comment>
<dbReference type="InterPro" id="IPR004681">
    <property type="entry name" value="TRAP_DctM"/>
</dbReference>
<feature type="transmembrane region" description="Helical" evidence="7">
    <location>
        <begin position="242"/>
        <end position="258"/>
    </location>
</feature>
<dbReference type="InterPro" id="IPR010656">
    <property type="entry name" value="DctM"/>
</dbReference>
<feature type="domain" description="TRAP C4-dicarboxylate transport system permease DctM subunit" evidence="8">
    <location>
        <begin position="9"/>
        <end position="417"/>
    </location>
</feature>
<organism evidence="9 10">
    <name type="scientific">Cohaesibacter marisflavi</name>
    <dbReference type="NCBI Taxonomy" id="655353"/>
    <lineage>
        <taxon>Bacteria</taxon>
        <taxon>Pseudomonadati</taxon>
        <taxon>Pseudomonadota</taxon>
        <taxon>Alphaproteobacteria</taxon>
        <taxon>Hyphomicrobiales</taxon>
        <taxon>Cohaesibacteraceae</taxon>
    </lineage>
</organism>
<feature type="transmembrane region" description="Helical" evidence="7">
    <location>
        <begin position="215"/>
        <end position="236"/>
    </location>
</feature>
<keyword evidence="4 7" id="KW-0812">Transmembrane</keyword>